<dbReference type="GO" id="GO:0006886">
    <property type="term" value="P:intracellular protein transport"/>
    <property type="evidence" value="ECO:0007669"/>
    <property type="project" value="InterPro"/>
</dbReference>
<dbReference type="GO" id="GO:0008320">
    <property type="term" value="F:protein transmembrane transporter activity"/>
    <property type="evidence" value="ECO:0007669"/>
    <property type="project" value="TreeGrafter"/>
</dbReference>
<dbReference type="InParanoid" id="G5AT92"/>
<accession>G5AT92</accession>
<name>G5AT92_HETGA</name>
<evidence type="ECO:0000313" key="16">
    <source>
        <dbReference type="EMBL" id="EHB00253.1"/>
    </source>
</evidence>
<dbReference type="FunFam" id="1.20.960.10:FF:000001">
    <property type="entry name" value="Mitochondrial import receptor subunit TOM20 homolog"/>
    <property type="match status" value="1"/>
</dbReference>
<evidence type="ECO:0000256" key="9">
    <source>
        <dbReference type="ARBA" id="ARBA00023128"/>
    </source>
</evidence>
<dbReference type="STRING" id="10181.G5AT92"/>
<evidence type="ECO:0000313" key="17">
    <source>
        <dbReference type="Proteomes" id="UP000006813"/>
    </source>
</evidence>
<dbReference type="GO" id="GO:0016031">
    <property type="term" value="P:tRNA import into mitochondrion"/>
    <property type="evidence" value="ECO:0007669"/>
    <property type="project" value="TreeGrafter"/>
</dbReference>
<dbReference type="EMBL" id="JH166849">
    <property type="protein sequence ID" value="EHB00253.1"/>
    <property type="molecule type" value="Genomic_DNA"/>
</dbReference>
<comment type="similarity">
    <text evidence="2">Belongs to the Tom20 family.</text>
</comment>
<organism evidence="16 17">
    <name type="scientific">Heterocephalus glaber</name>
    <name type="common">Naked mole rat</name>
    <dbReference type="NCBI Taxonomy" id="10181"/>
    <lineage>
        <taxon>Eukaryota</taxon>
        <taxon>Metazoa</taxon>
        <taxon>Chordata</taxon>
        <taxon>Craniata</taxon>
        <taxon>Vertebrata</taxon>
        <taxon>Euteleostomi</taxon>
        <taxon>Mammalia</taxon>
        <taxon>Eutheria</taxon>
        <taxon>Euarchontoglires</taxon>
        <taxon>Glires</taxon>
        <taxon>Rodentia</taxon>
        <taxon>Hystricomorpha</taxon>
        <taxon>Bathyergidae</taxon>
        <taxon>Heterocephalus</taxon>
    </lineage>
</organism>
<evidence type="ECO:0000256" key="5">
    <source>
        <dbReference type="ARBA" id="ARBA00022692"/>
    </source>
</evidence>
<evidence type="ECO:0000256" key="1">
    <source>
        <dbReference type="ARBA" id="ARBA00004572"/>
    </source>
</evidence>
<dbReference type="InterPro" id="IPR002056">
    <property type="entry name" value="MAS20"/>
</dbReference>
<evidence type="ECO:0000256" key="10">
    <source>
        <dbReference type="ARBA" id="ARBA00023136"/>
    </source>
</evidence>
<evidence type="ECO:0000256" key="15">
    <source>
        <dbReference type="ARBA" id="ARBA00049677"/>
    </source>
</evidence>
<keyword evidence="9" id="KW-0496">Mitochondrion</keyword>
<comment type="subunit">
    <text evidence="15">Forms part of the preprotein translocase complex of the outer mitochondrial membrane (TOM complex) which consists of at least 7 different proteins (TOMM5, TOMM6, TOMM7, TOMM20, TOMM22, TOMM40 and TOMM70). Interacts with TOM22. Interacts with APEX1. Interacts with TBC1D21. Upon mitochondrial depolarization, interacts with PINK1; the interaction is required for PINK1-TOM-TIM23 supercomplex formation which is critical for PINK1 stabilization at the outer mitochondrial membrane, kinase activation and downstream mitophagy.</text>
</comment>
<evidence type="ECO:0000256" key="14">
    <source>
        <dbReference type="ARBA" id="ARBA00045823"/>
    </source>
</evidence>
<dbReference type="GO" id="GO:0006605">
    <property type="term" value="P:protein targeting"/>
    <property type="evidence" value="ECO:0007669"/>
    <property type="project" value="InterPro"/>
</dbReference>
<keyword evidence="7" id="KW-0653">Protein transport</keyword>
<dbReference type="InterPro" id="IPR023392">
    <property type="entry name" value="Tom20_dom_sf"/>
</dbReference>
<comment type="function">
    <text evidence="14">Central component of the receptor complex responsible for the recognition and translocation of cytosolically synthesized mitochondrial preproteins. Together with TOM22 functions as the transit peptide receptor at the surface of the mitochondrion outer membrane and facilitates the movement of preproteins into the TOM40 translocation pore. Required for the translocation across the mitochondrial outer membrane of cytochrome P450 monooxygenases.</text>
</comment>
<dbReference type="PRINTS" id="PR01989">
    <property type="entry name" value="EUOM20RECPTR"/>
</dbReference>
<evidence type="ECO:0000256" key="7">
    <source>
        <dbReference type="ARBA" id="ARBA00022927"/>
    </source>
</evidence>
<keyword evidence="16" id="KW-0675">Receptor</keyword>
<evidence type="ECO:0000256" key="6">
    <source>
        <dbReference type="ARBA" id="ARBA00022787"/>
    </source>
</evidence>
<proteinExistence type="inferred from homology"/>
<comment type="subcellular location">
    <subcellularLocation>
        <location evidence="1">Mitochondrion outer membrane</location>
        <topology evidence="1">Single-pass membrane protein</topology>
    </subcellularLocation>
</comment>
<protein>
    <recommendedName>
        <fullName evidence="11">Mitochondrial import receptor subunit TOM20 homolog</fullName>
    </recommendedName>
    <alternativeName>
        <fullName evidence="13">Mitochondrial 20 kDa outer membrane protein</fullName>
    </alternativeName>
    <alternativeName>
        <fullName evidence="12">Outer mitochondrial membrane receptor Tom20</fullName>
    </alternativeName>
</protein>
<evidence type="ECO:0000256" key="4">
    <source>
        <dbReference type="ARBA" id="ARBA00022553"/>
    </source>
</evidence>
<reference evidence="16 17" key="1">
    <citation type="journal article" date="2011" name="Nature">
        <title>Genome sequencing reveals insights into physiology and longevity of the naked mole rat.</title>
        <authorList>
            <person name="Kim E.B."/>
            <person name="Fang X."/>
            <person name="Fushan A.A."/>
            <person name="Huang Z."/>
            <person name="Lobanov A.V."/>
            <person name="Han L."/>
            <person name="Marino S.M."/>
            <person name="Sun X."/>
            <person name="Turanov A.A."/>
            <person name="Yang P."/>
            <person name="Yim S.H."/>
            <person name="Zhao X."/>
            <person name="Kasaikina M.V."/>
            <person name="Stoletzki N."/>
            <person name="Peng C."/>
            <person name="Polak P."/>
            <person name="Xiong Z."/>
            <person name="Kiezun A."/>
            <person name="Zhu Y."/>
            <person name="Chen Y."/>
            <person name="Kryukov G.V."/>
            <person name="Zhang Q."/>
            <person name="Peshkin L."/>
            <person name="Yang L."/>
            <person name="Bronson R.T."/>
            <person name="Buffenstein R."/>
            <person name="Wang B."/>
            <person name="Han C."/>
            <person name="Li Q."/>
            <person name="Chen L."/>
            <person name="Zhao W."/>
            <person name="Sunyaev S.R."/>
            <person name="Park T.J."/>
            <person name="Zhang G."/>
            <person name="Wang J."/>
            <person name="Gladyshev V.N."/>
        </authorList>
    </citation>
    <scope>NUCLEOTIDE SEQUENCE [LARGE SCALE GENOMIC DNA]</scope>
</reference>
<evidence type="ECO:0000256" key="13">
    <source>
        <dbReference type="ARBA" id="ARBA00042705"/>
    </source>
</evidence>
<evidence type="ECO:0000256" key="3">
    <source>
        <dbReference type="ARBA" id="ARBA00022448"/>
    </source>
</evidence>
<dbReference type="GO" id="GO:0005742">
    <property type="term" value="C:mitochondrial outer membrane translocase complex"/>
    <property type="evidence" value="ECO:0007669"/>
    <property type="project" value="InterPro"/>
</dbReference>
<evidence type="ECO:0000256" key="11">
    <source>
        <dbReference type="ARBA" id="ARBA00040061"/>
    </source>
</evidence>
<keyword evidence="6" id="KW-1000">Mitochondrion outer membrane</keyword>
<keyword evidence="4" id="KW-0597">Phosphoprotein</keyword>
<dbReference type="InterPro" id="IPR022422">
    <property type="entry name" value="MAS20_rcpt_metazoan"/>
</dbReference>
<keyword evidence="3" id="KW-0813">Transport</keyword>
<dbReference type="PANTHER" id="PTHR12430">
    <property type="entry name" value="MITOCHONDRIAL IMPORT RECEPTOR SUBUNIT TOM20"/>
    <property type="match status" value="1"/>
</dbReference>
<dbReference type="GO" id="GO:0030943">
    <property type="term" value="F:mitochondrion targeting sequence binding"/>
    <property type="evidence" value="ECO:0007669"/>
    <property type="project" value="TreeGrafter"/>
</dbReference>
<keyword evidence="8" id="KW-1133">Transmembrane helix</keyword>
<dbReference type="PRINTS" id="PR00351">
    <property type="entry name" value="OM20RECEPTOR"/>
</dbReference>
<dbReference type="SUPFAM" id="SSF47157">
    <property type="entry name" value="Mitochondrial import receptor subunit Tom20"/>
    <property type="match status" value="1"/>
</dbReference>
<keyword evidence="10" id="KW-0472">Membrane</keyword>
<dbReference type="PANTHER" id="PTHR12430:SF0">
    <property type="entry name" value="TRANSLOCASE OF OUTER MITOCHONDRIAL MEMBRANE 20"/>
    <property type="match status" value="1"/>
</dbReference>
<evidence type="ECO:0000256" key="2">
    <source>
        <dbReference type="ARBA" id="ARBA00005792"/>
    </source>
</evidence>
<evidence type="ECO:0000256" key="12">
    <source>
        <dbReference type="ARBA" id="ARBA00041526"/>
    </source>
</evidence>
<dbReference type="Pfam" id="PF02064">
    <property type="entry name" value="MAS20"/>
    <property type="match status" value="1"/>
</dbReference>
<dbReference type="AlphaFoldDB" id="G5AT92"/>
<dbReference type="GO" id="GO:0030150">
    <property type="term" value="P:protein import into mitochondrial matrix"/>
    <property type="evidence" value="ECO:0007669"/>
    <property type="project" value="TreeGrafter"/>
</dbReference>
<dbReference type="Proteomes" id="UP000006813">
    <property type="component" value="Unassembled WGS sequence"/>
</dbReference>
<dbReference type="Gene3D" id="1.20.960.10">
    <property type="entry name" value="Mitochondrial outer membrane translocase complex, subunit Tom20 domain"/>
    <property type="match status" value="1"/>
</dbReference>
<keyword evidence="5" id="KW-0812">Transmembrane</keyword>
<sequence>MQVCGLELLCESAAVPHAEFERTWWVGTALSRPGSAGALFTGYCIYFDQRGEVIPTSGTGILNEERNRNLPEEAGLSKLPDLKDDEAVQKFFLEEIQLGEALLAQGEYEKGVDHLTNAAAVCGQPQQFLQVLQQTLPPPVLQMVLTKLSTIREL</sequence>
<evidence type="ECO:0000256" key="8">
    <source>
        <dbReference type="ARBA" id="ARBA00022989"/>
    </source>
</evidence>
<gene>
    <name evidence="16" type="ORF">GW7_09881</name>
</gene>